<dbReference type="PANTHER" id="PTHR30168:SF0">
    <property type="entry name" value="INNER MEMBRANE PROTEIN"/>
    <property type="match status" value="1"/>
</dbReference>
<dbReference type="Proteomes" id="UP000526734">
    <property type="component" value="Unassembled WGS sequence"/>
</dbReference>
<gene>
    <name evidence="7" type="ORF">H4281_26930</name>
</gene>
<evidence type="ECO:0000256" key="6">
    <source>
        <dbReference type="SAM" id="Phobius"/>
    </source>
</evidence>
<feature type="region of interest" description="Disordered" evidence="5">
    <location>
        <begin position="1"/>
        <end position="21"/>
    </location>
</feature>
<accession>A0A7W3W0V9</accession>
<feature type="transmembrane region" description="Helical" evidence="6">
    <location>
        <begin position="27"/>
        <end position="49"/>
    </location>
</feature>
<evidence type="ECO:0000256" key="4">
    <source>
        <dbReference type="ARBA" id="ARBA00023136"/>
    </source>
</evidence>
<comment type="caution">
    <text evidence="7">The sequence shown here is derived from an EMBL/GenBank/DDBJ whole genome shotgun (WGS) entry which is preliminary data.</text>
</comment>
<dbReference type="Pfam" id="PF04228">
    <property type="entry name" value="Zn_peptidase"/>
    <property type="match status" value="1"/>
</dbReference>
<evidence type="ECO:0000256" key="1">
    <source>
        <dbReference type="ARBA" id="ARBA00004167"/>
    </source>
</evidence>
<keyword evidence="2 6" id="KW-0812">Transmembrane</keyword>
<feature type="compositionally biased region" description="Acidic residues" evidence="5">
    <location>
        <begin position="1"/>
        <end position="13"/>
    </location>
</feature>
<keyword evidence="8" id="KW-1185">Reference proteome</keyword>
<organism evidence="7 8">
    <name type="scientific">Amycolatopsis dendrobii</name>
    <dbReference type="NCBI Taxonomy" id="2760662"/>
    <lineage>
        <taxon>Bacteria</taxon>
        <taxon>Bacillati</taxon>
        <taxon>Actinomycetota</taxon>
        <taxon>Actinomycetes</taxon>
        <taxon>Pseudonocardiales</taxon>
        <taxon>Pseudonocardiaceae</taxon>
        <taxon>Amycolatopsis</taxon>
    </lineage>
</organism>
<dbReference type="GO" id="GO:0016020">
    <property type="term" value="C:membrane"/>
    <property type="evidence" value="ECO:0007669"/>
    <property type="project" value="UniProtKB-SubCell"/>
</dbReference>
<evidence type="ECO:0000256" key="5">
    <source>
        <dbReference type="SAM" id="MobiDB-lite"/>
    </source>
</evidence>
<protein>
    <submittedName>
        <fullName evidence="7">Neutral zinc metallopeptidase</fullName>
    </submittedName>
</protein>
<dbReference type="PANTHER" id="PTHR30168">
    <property type="entry name" value="PUTATIVE MEMBRANE PROTEIN YPFJ"/>
    <property type="match status" value="1"/>
</dbReference>
<dbReference type="AlphaFoldDB" id="A0A7W3W0V9"/>
<dbReference type="SUPFAM" id="SSF55486">
    <property type="entry name" value="Metalloproteases ('zincins'), catalytic domain"/>
    <property type="match status" value="1"/>
</dbReference>
<keyword evidence="4 6" id="KW-0472">Membrane</keyword>
<reference evidence="7 8" key="1">
    <citation type="submission" date="2020-08" db="EMBL/GenBank/DDBJ databases">
        <title>Amycolatopsis sp. nov. DR6-1 isolated from Dendrobium heterocarpum.</title>
        <authorList>
            <person name="Tedsree N."/>
            <person name="Kuncharoen N."/>
            <person name="Likhitwitayawuid K."/>
            <person name="Tanasupawat S."/>
        </authorList>
    </citation>
    <scope>NUCLEOTIDE SEQUENCE [LARGE SCALE GENOMIC DNA]</scope>
    <source>
        <strain evidence="7 8">DR6-1</strain>
    </source>
</reference>
<comment type="subcellular location">
    <subcellularLocation>
        <location evidence="1">Membrane</location>
        <topology evidence="1">Single-pass membrane protein</topology>
    </subcellularLocation>
</comment>
<evidence type="ECO:0000313" key="8">
    <source>
        <dbReference type="Proteomes" id="UP000526734"/>
    </source>
</evidence>
<name>A0A7W3W0V9_9PSEU</name>
<dbReference type="InterPro" id="IPR007343">
    <property type="entry name" value="Uncharacterised_pept_Zn_put"/>
</dbReference>
<proteinExistence type="predicted"/>
<dbReference type="EMBL" id="JACGZW010000009">
    <property type="protein sequence ID" value="MBB1156803.1"/>
    <property type="molecule type" value="Genomic_DNA"/>
</dbReference>
<evidence type="ECO:0000256" key="3">
    <source>
        <dbReference type="ARBA" id="ARBA00022989"/>
    </source>
</evidence>
<sequence length="311" mass="32601">MRFDDNADLDASEIQDMRGSGGGGGGIGGRVAIGGGGLGLVGLVIYFLFSQFGGVPSTGTSPAAGGIGLSDVQSGQQLDAGTLAKKCKTGADANRDHDCAIVAVVNSIQDYWTQEFSRSGQTYRKATTRFFTGGVRTGCGGATSDTGPFYCPADSYVYIDLSFFNELKTRFGAKGGLFTEAYVLAHEYGHHVQNLTGTSKRGTGTGPTSGSVRLELQADCYAGVWANHASTTPTSSGKPLVQDVTQDDISRALDTASRIGDDYIQKNLGNGHVDKSSFSHGTSAQREKWFTTGYRTGQPASCNTFSTNDLG</sequence>
<dbReference type="RefSeq" id="WP_182893708.1">
    <property type="nucleotide sequence ID" value="NZ_JACGZW010000009.1"/>
</dbReference>
<keyword evidence="3 6" id="KW-1133">Transmembrane helix</keyword>
<evidence type="ECO:0000313" key="7">
    <source>
        <dbReference type="EMBL" id="MBB1156803.1"/>
    </source>
</evidence>
<evidence type="ECO:0000256" key="2">
    <source>
        <dbReference type="ARBA" id="ARBA00022692"/>
    </source>
</evidence>